<evidence type="ECO:0000256" key="5">
    <source>
        <dbReference type="ARBA" id="ARBA00023529"/>
    </source>
</evidence>
<evidence type="ECO:0000256" key="4">
    <source>
        <dbReference type="ARBA" id="ARBA00022825"/>
    </source>
</evidence>
<dbReference type="PROSITE" id="PS51892">
    <property type="entry name" value="SUBTILASE"/>
    <property type="match status" value="1"/>
</dbReference>
<evidence type="ECO:0000256" key="2">
    <source>
        <dbReference type="ARBA" id="ARBA00022670"/>
    </source>
</evidence>
<sequence>MGCYTSDLLACFQFMLCPTTPDGKTQDCTKAPRVVNNSWGGGQGSTNFSAAIDALKAAGIIPVFTAGNNGLSCSTVNSPGDLPSVIAVGATDCNDALASFSSKSPSVNGVMKPDVSVLGALIRSSCYADDKSYCTMSGTSMATPHMTGTNALYLSAKPTATYEQAKQYLQSSAATSMLGKTGYAYSNTADGVSPNNQYGYGHIDASKVLA</sequence>
<dbReference type="STRING" id="431595.K3WY00"/>
<dbReference type="Pfam" id="PF00082">
    <property type="entry name" value="Peptidase_S8"/>
    <property type="match status" value="1"/>
</dbReference>
<dbReference type="InterPro" id="IPR050131">
    <property type="entry name" value="Peptidase_S8_subtilisin-like"/>
</dbReference>
<comment type="caution">
    <text evidence="7">Lacks conserved residue(s) required for the propagation of feature annotation.</text>
</comment>
<dbReference type="GO" id="GO:0006508">
    <property type="term" value="P:proteolysis"/>
    <property type="evidence" value="ECO:0007669"/>
    <property type="project" value="UniProtKB-KW"/>
</dbReference>
<dbReference type="InterPro" id="IPR036852">
    <property type="entry name" value="Peptidase_S8/S53_dom_sf"/>
</dbReference>
<dbReference type="EMBL" id="GL376624">
    <property type="status" value="NOT_ANNOTATED_CDS"/>
    <property type="molecule type" value="Genomic_DNA"/>
</dbReference>
<dbReference type="InterPro" id="IPR000209">
    <property type="entry name" value="Peptidase_S8/S53_dom"/>
</dbReference>
<reference evidence="10" key="1">
    <citation type="journal article" date="2010" name="Genome Biol.">
        <title>Genome sequence of the necrotrophic plant pathogen Pythium ultimum reveals original pathogenicity mechanisms and effector repertoire.</title>
        <authorList>
            <person name="Levesque C.A."/>
            <person name="Brouwer H."/>
            <person name="Cano L."/>
            <person name="Hamilton J.P."/>
            <person name="Holt C."/>
            <person name="Huitema E."/>
            <person name="Raffaele S."/>
            <person name="Robideau G.P."/>
            <person name="Thines M."/>
            <person name="Win J."/>
            <person name="Zerillo M.M."/>
            <person name="Beakes G.W."/>
            <person name="Boore J.L."/>
            <person name="Busam D."/>
            <person name="Dumas B."/>
            <person name="Ferriera S."/>
            <person name="Fuerstenberg S.I."/>
            <person name="Gachon C.M."/>
            <person name="Gaulin E."/>
            <person name="Govers F."/>
            <person name="Grenville-Briggs L."/>
            <person name="Horner N."/>
            <person name="Hostetler J."/>
            <person name="Jiang R.H."/>
            <person name="Johnson J."/>
            <person name="Krajaejun T."/>
            <person name="Lin H."/>
            <person name="Meijer H.J."/>
            <person name="Moore B."/>
            <person name="Morris P."/>
            <person name="Phuntmart V."/>
            <person name="Puiu D."/>
            <person name="Shetty J."/>
            <person name="Stajich J.E."/>
            <person name="Tripathy S."/>
            <person name="Wawra S."/>
            <person name="van West P."/>
            <person name="Whitty B.R."/>
            <person name="Coutinho P.M."/>
            <person name="Henrissat B."/>
            <person name="Martin F."/>
            <person name="Thomas P.D."/>
            <person name="Tyler B.M."/>
            <person name="De Vries R.P."/>
            <person name="Kamoun S."/>
            <person name="Yandell M."/>
            <person name="Tisserat N."/>
            <person name="Buell C.R."/>
        </authorList>
    </citation>
    <scope>NUCLEOTIDE SEQUENCE</scope>
    <source>
        <strain evidence="10">DAOM:BR144</strain>
    </source>
</reference>
<reference evidence="9" key="3">
    <citation type="submission" date="2015-02" db="UniProtKB">
        <authorList>
            <consortium name="EnsemblProtists"/>
        </authorList>
    </citation>
    <scope>IDENTIFICATION</scope>
    <source>
        <strain evidence="9">DAOM BR144</strain>
    </source>
</reference>
<proteinExistence type="inferred from homology"/>
<evidence type="ECO:0000256" key="3">
    <source>
        <dbReference type="ARBA" id="ARBA00022801"/>
    </source>
</evidence>
<name>K3WY00_GLOUD</name>
<protein>
    <recommendedName>
        <fullName evidence="6">subtilisin</fullName>
        <ecNumber evidence="6">3.4.21.62</ecNumber>
    </recommendedName>
</protein>
<keyword evidence="2" id="KW-0645">Protease</keyword>
<dbReference type="VEuPathDB" id="FungiDB:PYU1_G009830"/>
<accession>K3WY00</accession>
<dbReference type="PANTHER" id="PTHR43806:SF67">
    <property type="entry name" value="EGF-LIKE DOMAIN-CONTAINING PROTEIN"/>
    <property type="match status" value="1"/>
</dbReference>
<dbReference type="Proteomes" id="UP000019132">
    <property type="component" value="Unassembled WGS sequence"/>
</dbReference>
<keyword evidence="10" id="KW-1185">Reference proteome</keyword>
<dbReference type="EnsemblProtists" id="PYU1_T009848">
    <property type="protein sequence ID" value="PYU1_T009848"/>
    <property type="gene ID" value="PYU1_G009830"/>
</dbReference>
<comment type="similarity">
    <text evidence="1 7">Belongs to the peptidase S8 family.</text>
</comment>
<dbReference type="GO" id="GO:0004252">
    <property type="term" value="F:serine-type endopeptidase activity"/>
    <property type="evidence" value="ECO:0007669"/>
    <property type="project" value="UniProtKB-EC"/>
</dbReference>
<evidence type="ECO:0000259" key="8">
    <source>
        <dbReference type="Pfam" id="PF00082"/>
    </source>
</evidence>
<evidence type="ECO:0000256" key="6">
    <source>
        <dbReference type="ARBA" id="ARBA00023619"/>
    </source>
</evidence>
<dbReference type="EC" id="3.4.21.62" evidence="6"/>
<feature type="domain" description="Peptidase S8/S53" evidence="8">
    <location>
        <begin position="30"/>
        <end position="201"/>
    </location>
</feature>
<dbReference type="PANTHER" id="PTHR43806">
    <property type="entry name" value="PEPTIDASE S8"/>
    <property type="match status" value="1"/>
</dbReference>
<dbReference type="PROSITE" id="PS00138">
    <property type="entry name" value="SUBTILASE_SER"/>
    <property type="match status" value="1"/>
</dbReference>
<dbReference type="eggNOG" id="KOG1153">
    <property type="taxonomic scope" value="Eukaryota"/>
</dbReference>
<evidence type="ECO:0000313" key="9">
    <source>
        <dbReference type="EnsemblProtists" id="PYU1_T009848"/>
    </source>
</evidence>
<dbReference type="HOGENOM" id="CLU_011263_7_1_1"/>
<evidence type="ECO:0000313" key="10">
    <source>
        <dbReference type="Proteomes" id="UP000019132"/>
    </source>
</evidence>
<comment type="catalytic activity">
    <reaction evidence="5">
        <text>Hydrolysis of proteins with broad specificity for peptide bonds, and a preference for a large uncharged residue in P1. Hydrolyzes peptide amides.</text>
        <dbReference type="EC" id="3.4.21.62"/>
    </reaction>
</comment>
<dbReference type="SUPFAM" id="SSF52743">
    <property type="entry name" value="Subtilisin-like"/>
    <property type="match status" value="1"/>
</dbReference>
<evidence type="ECO:0000256" key="7">
    <source>
        <dbReference type="PROSITE-ProRule" id="PRU01240"/>
    </source>
</evidence>
<reference evidence="10" key="2">
    <citation type="submission" date="2010-04" db="EMBL/GenBank/DDBJ databases">
        <authorList>
            <person name="Buell R."/>
            <person name="Hamilton J."/>
            <person name="Hostetler J."/>
        </authorList>
    </citation>
    <scope>NUCLEOTIDE SEQUENCE [LARGE SCALE GENOMIC DNA]</scope>
    <source>
        <strain evidence="10">DAOM:BR144</strain>
    </source>
</reference>
<keyword evidence="3" id="KW-0378">Hydrolase</keyword>
<evidence type="ECO:0000256" key="1">
    <source>
        <dbReference type="ARBA" id="ARBA00011073"/>
    </source>
</evidence>
<organism evidence="9 10">
    <name type="scientific">Globisporangium ultimum (strain ATCC 200006 / CBS 805.95 / DAOM BR144)</name>
    <name type="common">Pythium ultimum</name>
    <dbReference type="NCBI Taxonomy" id="431595"/>
    <lineage>
        <taxon>Eukaryota</taxon>
        <taxon>Sar</taxon>
        <taxon>Stramenopiles</taxon>
        <taxon>Oomycota</taxon>
        <taxon>Peronosporomycetes</taxon>
        <taxon>Pythiales</taxon>
        <taxon>Pythiaceae</taxon>
        <taxon>Globisporangium</taxon>
    </lineage>
</organism>
<dbReference type="AlphaFoldDB" id="K3WY00"/>
<dbReference type="InParanoid" id="K3WY00"/>
<dbReference type="InterPro" id="IPR023828">
    <property type="entry name" value="Peptidase_S8_Ser-AS"/>
</dbReference>
<dbReference type="Gene3D" id="3.40.50.200">
    <property type="entry name" value="Peptidase S8/S53 domain"/>
    <property type="match status" value="1"/>
</dbReference>
<keyword evidence="4" id="KW-0720">Serine protease</keyword>